<keyword evidence="8 10" id="KW-0472">Membrane</keyword>
<protein>
    <recommendedName>
        <fullName evidence="3">1,3-beta-glucan synthase</fullName>
        <ecNumber evidence="3">2.4.1.34</ecNumber>
    </recommendedName>
</protein>
<dbReference type="EC" id="2.4.1.34" evidence="3"/>
<keyword evidence="5" id="KW-0808">Transferase</keyword>
<keyword evidence="13" id="KW-1185">Reference proteome</keyword>
<keyword evidence="6 10" id="KW-0812">Transmembrane</keyword>
<comment type="catalytic activity">
    <reaction evidence="9">
        <text>[(1-&gt;3)-beta-D-glucosyl](n) + UDP-alpha-D-glucose = [(1-&gt;3)-beta-D-glucosyl](n+1) + UDP + H(+)</text>
        <dbReference type="Rhea" id="RHEA:21476"/>
        <dbReference type="Rhea" id="RHEA-COMP:11146"/>
        <dbReference type="Rhea" id="RHEA-COMP:14303"/>
        <dbReference type="ChEBI" id="CHEBI:15378"/>
        <dbReference type="ChEBI" id="CHEBI:37671"/>
        <dbReference type="ChEBI" id="CHEBI:58223"/>
        <dbReference type="ChEBI" id="CHEBI:58885"/>
        <dbReference type="EC" id="2.4.1.34"/>
    </reaction>
</comment>
<keyword evidence="4" id="KW-0328">Glycosyltransferase</keyword>
<comment type="subcellular location">
    <subcellularLocation>
        <location evidence="1">Membrane</location>
        <topology evidence="1">Multi-pass membrane protein</topology>
    </subcellularLocation>
</comment>
<dbReference type="Proteomes" id="UP000242146">
    <property type="component" value="Unassembled WGS sequence"/>
</dbReference>
<dbReference type="Pfam" id="PF02364">
    <property type="entry name" value="Glucan_synthase"/>
    <property type="match status" value="1"/>
</dbReference>
<feature type="transmembrane region" description="Helical" evidence="10">
    <location>
        <begin position="1583"/>
        <end position="1603"/>
    </location>
</feature>
<dbReference type="GO" id="GO:0000148">
    <property type="term" value="C:1,3-beta-D-glucan synthase complex"/>
    <property type="evidence" value="ECO:0007669"/>
    <property type="project" value="InterPro"/>
</dbReference>
<evidence type="ECO:0000256" key="8">
    <source>
        <dbReference type="ARBA" id="ARBA00023136"/>
    </source>
</evidence>
<feature type="transmembrane region" description="Helical" evidence="10">
    <location>
        <begin position="404"/>
        <end position="423"/>
    </location>
</feature>
<dbReference type="SMART" id="SM01205">
    <property type="entry name" value="FKS1_dom1"/>
    <property type="match status" value="1"/>
</dbReference>
<dbReference type="OrthoDB" id="1880850at2759"/>
<feature type="transmembrane region" description="Helical" evidence="10">
    <location>
        <begin position="1215"/>
        <end position="1232"/>
    </location>
</feature>
<dbReference type="Pfam" id="PF23605">
    <property type="entry name" value="FKS1_dom2"/>
    <property type="match status" value="1"/>
</dbReference>
<dbReference type="InterPro" id="IPR026899">
    <property type="entry name" value="FKS1-like_dom1"/>
</dbReference>
<evidence type="ECO:0000256" key="4">
    <source>
        <dbReference type="ARBA" id="ARBA00022676"/>
    </source>
</evidence>
<accession>A0A1X2GUS7</accession>
<feature type="transmembrane region" description="Helical" evidence="10">
    <location>
        <begin position="1329"/>
        <end position="1346"/>
    </location>
</feature>
<dbReference type="EMBL" id="MCGT01000003">
    <property type="protein sequence ID" value="ORX61288.1"/>
    <property type="molecule type" value="Genomic_DNA"/>
</dbReference>
<keyword evidence="7 10" id="KW-1133">Transmembrane helix</keyword>
<feature type="domain" description="1,3-beta-glucan synthase component FKS1-like" evidence="11">
    <location>
        <begin position="173"/>
        <end position="277"/>
    </location>
</feature>
<evidence type="ECO:0000256" key="7">
    <source>
        <dbReference type="ARBA" id="ARBA00022989"/>
    </source>
</evidence>
<feature type="transmembrane region" description="Helical" evidence="10">
    <location>
        <begin position="310"/>
        <end position="332"/>
    </location>
</feature>
<sequence length="1684" mass="192618">MSLDIDVYGHVKEELHQPGRYLKYTPSASSLVALLDAKNIPKHQQSTMSLSTQYASMETLAENKLANMEYLIPQTYHVTDNQQIFDDMKQCFGFQEDSVRNIREQIRTLIDSRSSRMSLNESIMTLHADYIGGPNANFKKWWFSVQLDPSESMSEEDEKERHWVAQMNQLTNDQRIRDIALWLLIWGEASVIRFCPELLCFVFKTASDHFNHAQTLPFIPAAPAHDFLECIVTPLYNYIRLQNVSQEKDHASVVGYDDINQHFWSTTCILQLQSNGAALHSLPIQDRYVALRHIDWYKAFSKRFKEKRTWMHIIVNFTRIWSLHVATFWYYIIPNASSLYATLSTTYSRDSAVSPNSQVELSVILSMTALGSATAILITMAGVLVEQMFLPLRLKSVGHICRRIALLISILAVNAGPSVYCLHVDQSSIISKVIAVAQLIVSVLTTIFLVWTPNAVLFASSKNKASNVFTSHFAKLGKNDRFISAGLWLCVFGSKFIESYFFLALSFKDALNYVGALELNCYEISNGPSLSSKIAFHTCQIMPITTVILMILTEMVLFFLDTYLWYVVWSTIFSVIRSFYLGISIMTPWKNIFTRFQKRIYTKLLASSDLDITYHPKVLCSQIWNAIVISMYREHILSSDNVSKLMYYQVDTVKNGKTSLKTPAFFVAQEDSSLSSGFYHPESEAERRIQFLAQSLTSPMPKAIPVPNMPCFTVLTPHYNEKILLTLKEIITQDDRHSHMTLLEYLQSLHPVEWENFVNDTKIMAEQTSQLDQTSLDSRYGAFDSMECQRHDICQADDLPFFYLGFKSATPEYTLRTRIWASLRSQTLYRTITGFMNYHRAIKLLYRVETPELTKFAQDETELQATLKNMASRKFKFLVAMQRYATLSRDDLDSLELIFGMYPDLQIAYIDQEEDETTGHTSFYSCLIDGHCPLQNKRRVPKYRIQLPGDPILGDGKSDNQNTSVIFHRGEYLQLIDANQDNYLEECLKIRSVLGEFEDLDTASDAYQNPYSASSSNGPVAIVGAREYIFSEKAGVLGDVAAGKEQTFGTMTQRIMATIGGKLHYGHPDFLNAIFMTTRGGVSKGQKGLHLNEDIYAGMNAFQRGGRIKYVDYYQCAKGRDLGFGSILNFVTKIGSGMGEQTLSREYYHLGTHLPLDRFLTFFYAHPGFHINNIFIMLAVRLFLLVLLLITAIRWSCQDGCASQLPIVYEWIKNVVLSIFVVLVISFLPLFMQELTERGFWRAVNRLFKHLVSLSPLFEIFVTQTYAHAILNNLTFGRAKYISSGRGFSISRQRFAYLYMQFANISFYKAVEFTMILSLASIITWVPHLIYFWTTVVALLLSPYIFNPHQFSLMDTLIDYKCVLQWLFQSCNDVSDTTSWAAFQQMNRMKYTGEKKTKDTVRVSYPRPSRFVLVFTELLLPMINYGGNQKEKESLMDLCLRAGVAVLLPGLTNACVLLAGFAISIVVGPLISLLFRHHVSLFGNIIASLACVFSLFATLVTVFWIYEVEQGQVKGALLLFIVVVGIQRVLCNLLTMILTREFSNGCIGRCWWTGCWLYQDLGWHVLSQPSREYLCKIIELCRFAYDFIIIHLMYLVLILLALVRSADRYHTRMLFWTTPTNQQSNRVYTIRQRKERMRTAIIFGLLYVIVLSSLLFVLVAPNFLGSSFKISSLKMISGIHLNQK</sequence>
<feature type="transmembrane region" description="Helical" evidence="10">
    <location>
        <begin position="1442"/>
        <end position="1475"/>
    </location>
</feature>
<proteinExistence type="inferred from homology"/>
<evidence type="ECO:0000256" key="9">
    <source>
        <dbReference type="ARBA" id="ARBA00047777"/>
    </source>
</evidence>
<dbReference type="PANTHER" id="PTHR12741:SF97">
    <property type="entry name" value="1,3-BETA-GLUCAN SYNTHASE"/>
    <property type="match status" value="1"/>
</dbReference>
<feature type="transmembrane region" description="Helical" evidence="10">
    <location>
        <begin position="1174"/>
        <end position="1195"/>
    </location>
</feature>
<gene>
    <name evidence="12" type="ORF">DM01DRAFT_1365559</name>
</gene>
<feature type="transmembrane region" description="Helical" evidence="10">
    <location>
        <begin position="363"/>
        <end position="384"/>
    </location>
</feature>
<dbReference type="InterPro" id="IPR003440">
    <property type="entry name" value="Glyco_trans_48_dom"/>
</dbReference>
<dbReference type="GO" id="GO:0051278">
    <property type="term" value="P:fungal-type cell wall polysaccharide biosynthetic process"/>
    <property type="evidence" value="ECO:0007669"/>
    <property type="project" value="TreeGrafter"/>
</dbReference>
<evidence type="ECO:0000313" key="13">
    <source>
        <dbReference type="Proteomes" id="UP000242146"/>
    </source>
</evidence>
<comment type="caution">
    <text evidence="12">The sequence shown here is derived from an EMBL/GenBank/DDBJ whole genome shotgun (WGS) entry which is preliminary data.</text>
</comment>
<evidence type="ECO:0000256" key="3">
    <source>
        <dbReference type="ARBA" id="ARBA00012589"/>
    </source>
</evidence>
<feature type="transmembrane region" description="Helical" evidence="10">
    <location>
        <begin position="1296"/>
        <end position="1323"/>
    </location>
</feature>
<dbReference type="PANTHER" id="PTHR12741">
    <property type="entry name" value="LYST-INTERACTING PROTEIN LIP5 DOPAMINE RESPONSIVE PROTEIN DRG-1"/>
    <property type="match status" value="1"/>
</dbReference>
<evidence type="ECO:0000256" key="2">
    <source>
        <dbReference type="ARBA" id="ARBA00009040"/>
    </source>
</evidence>
<dbReference type="InterPro" id="IPR056261">
    <property type="entry name" value="FKS1-like_dom2"/>
</dbReference>
<feature type="transmembrane region" description="Helical" evidence="10">
    <location>
        <begin position="429"/>
        <end position="452"/>
    </location>
</feature>
<feature type="transmembrane region" description="Helical" evidence="10">
    <location>
        <begin position="566"/>
        <end position="589"/>
    </location>
</feature>
<feature type="transmembrane region" description="Helical" evidence="10">
    <location>
        <begin position="541"/>
        <end position="560"/>
    </location>
</feature>
<dbReference type="GO" id="GO:0006075">
    <property type="term" value="P:(1-&gt;3)-beta-D-glucan biosynthetic process"/>
    <property type="evidence" value="ECO:0007669"/>
    <property type="project" value="InterPro"/>
</dbReference>
<evidence type="ECO:0000259" key="11">
    <source>
        <dbReference type="SMART" id="SM01205"/>
    </source>
</evidence>
<name>A0A1X2GUS7_9FUNG</name>
<evidence type="ECO:0000256" key="5">
    <source>
        <dbReference type="ARBA" id="ARBA00022679"/>
    </source>
</evidence>
<dbReference type="STRING" id="101127.A0A1X2GUS7"/>
<evidence type="ECO:0000256" key="10">
    <source>
        <dbReference type="SAM" id="Phobius"/>
    </source>
</evidence>
<reference evidence="12 13" key="1">
    <citation type="submission" date="2016-07" db="EMBL/GenBank/DDBJ databases">
        <title>Pervasive Adenine N6-methylation of Active Genes in Fungi.</title>
        <authorList>
            <consortium name="DOE Joint Genome Institute"/>
            <person name="Mondo S.J."/>
            <person name="Dannebaum R.O."/>
            <person name="Kuo R.C."/>
            <person name="Labutti K."/>
            <person name="Haridas S."/>
            <person name="Kuo A."/>
            <person name="Salamov A."/>
            <person name="Ahrendt S.R."/>
            <person name="Lipzen A."/>
            <person name="Sullivan W."/>
            <person name="Andreopoulos W.B."/>
            <person name="Clum A."/>
            <person name="Lindquist E."/>
            <person name="Daum C."/>
            <person name="Ramamoorthy G.K."/>
            <person name="Gryganskyi A."/>
            <person name="Culley D."/>
            <person name="Magnuson J.K."/>
            <person name="James T.Y."/>
            <person name="O'Malley M.A."/>
            <person name="Stajich J.E."/>
            <person name="Spatafora J.W."/>
            <person name="Visel A."/>
            <person name="Grigoriev I.V."/>
        </authorList>
    </citation>
    <scope>NUCLEOTIDE SEQUENCE [LARGE SCALE GENOMIC DNA]</scope>
    <source>
        <strain evidence="12 13">NRRL 3301</strain>
    </source>
</reference>
<dbReference type="Pfam" id="PF14288">
    <property type="entry name" value="FKS1_dom1"/>
    <property type="match status" value="1"/>
</dbReference>
<evidence type="ECO:0000256" key="6">
    <source>
        <dbReference type="ARBA" id="ARBA00022692"/>
    </source>
</evidence>
<organism evidence="12 13">
    <name type="scientific">Hesseltinella vesiculosa</name>
    <dbReference type="NCBI Taxonomy" id="101127"/>
    <lineage>
        <taxon>Eukaryota</taxon>
        <taxon>Fungi</taxon>
        <taxon>Fungi incertae sedis</taxon>
        <taxon>Mucoromycota</taxon>
        <taxon>Mucoromycotina</taxon>
        <taxon>Mucoromycetes</taxon>
        <taxon>Mucorales</taxon>
        <taxon>Cunninghamellaceae</taxon>
        <taxon>Hesseltinella</taxon>
    </lineage>
</organism>
<evidence type="ECO:0000313" key="12">
    <source>
        <dbReference type="EMBL" id="ORX61288.1"/>
    </source>
</evidence>
<dbReference type="GO" id="GO:0005886">
    <property type="term" value="C:plasma membrane"/>
    <property type="evidence" value="ECO:0007669"/>
    <property type="project" value="TreeGrafter"/>
</dbReference>
<evidence type="ECO:0000256" key="1">
    <source>
        <dbReference type="ARBA" id="ARBA00004141"/>
    </source>
</evidence>
<comment type="similarity">
    <text evidence="2">Belongs to the glycosyltransferase 48 family.</text>
</comment>
<feature type="transmembrane region" description="Helical" evidence="10">
    <location>
        <begin position="1481"/>
        <end position="1505"/>
    </location>
</feature>
<feature type="transmembrane region" description="Helical" evidence="10">
    <location>
        <begin position="1517"/>
        <end position="1538"/>
    </location>
</feature>
<feature type="transmembrane region" description="Helical" evidence="10">
    <location>
        <begin position="1640"/>
        <end position="1664"/>
    </location>
</feature>
<dbReference type="GO" id="GO:0003843">
    <property type="term" value="F:1,3-beta-D-glucan synthase activity"/>
    <property type="evidence" value="ECO:0007669"/>
    <property type="project" value="UniProtKB-EC"/>
</dbReference>